<sequence>MSEAVNGEVDPYLAKLQARVAKFGWRCLSQEWAGVKTSYAFECARGHRFERMCSSLYHPNVKCDVCRADDNEARFLSVVAEFGGTLLGTFTKADERYRVRCAKGHEWESTGRNILSGHWCSDCHHEKLARLRMHADGMERIHAAAAERGGRCLADTYNGVAAYYPMECAQGHRWEAKGLQIMIGQWCRRCTWVLAGQTILQRAHPDGMLKLQEAARRKHGECLTTVYAGACARYAFRCAQGHEWMAMAKRIWEGSWCRQCAMIAQREPIENLRALAASRGGKCLSTETVATGCKLTWECHRGHVWQATPAAVKQKSWCPNCARLNRSKKSFARKRYDAEG</sequence>
<proteinExistence type="predicted"/>
<organism evidence="1 2">
    <name type="scientific">Caballeronia glebae</name>
    <dbReference type="NCBI Taxonomy" id="1777143"/>
    <lineage>
        <taxon>Bacteria</taxon>
        <taxon>Pseudomonadati</taxon>
        <taxon>Pseudomonadota</taxon>
        <taxon>Betaproteobacteria</taxon>
        <taxon>Burkholderiales</taxon>
        <taxon>Burkholderiaceae</taxon>
        <taxon>Caballeronia</taxon>
    </lineage>
</organism>
<dbReference type="RefSeq" id="WP_235023473.1">
    <property type="nucleotide sequence ID" value="NZ_FCOJ02000054.1"/>
</dbReference>
<reference evidence="1" key="1">
    <citation type="submission" date="2016-01" db="EMBL/GenBank/DDBJ databases">
        <authorList>
            <person name="Peeters C."/>
        </authorList>
    </citation>
    <scope>NUCLEOTIDE SEQUENCE [LARGE SCALE GENOMIC DNA]</scope>
    <source>
        <strain evidence="1">LMG 29325</strain>
    </source>
</reference>
<dbReference type="AlphaFoldDB" id="A0A158CNF9"/>
<name>A0A158CNF9_9BURK</name>
<dbReference type="Proteomes" id="UP000054596">
    <property type="component" value="Unassembled WGS sequence"/>
</dbReference>
<accession>A0A158CNF9</accession>
<gene>
    <name evidence="1" type="ORF">AWB82_05625</name>
</gene>
<evidence type="ECO:0008006" key="3">
    <source>
        <dbReference type="Google" id="ProtNLM"/>
    </source>
</evidence>
<keyword evidence="2" id="KW-1185">Reference proteome</keyword>
<comment type="caution">
    <text evidence="1">The sequence shown here is derived from an EMBL/GenBank/DDBJ whole genome shotgun (WGS) entry which is preliminary data.</text>
</comment>
<dbReference type="STRING" id="1777143.AWB82_05625"/>
<evidence type="ECO:0000313" key="2">
    <source>
        <dbReference type="Proteomes" id="UP000054596"/>
    </source>
</evidence>
<protein>
    <recommendedName>
        <fullName evidence="3">Zinc-ribbon domain-containing protein</fullName>
    </recommendedName>
</protein>
<dbReference type="EMBL" id="FCOJ02000054">
    <property type="protein sequence ID" value="SAK83885.1"/>
    <property type="molecule type" value="Genomic_DNA"/>
</dbReference>
<evidence type="ECO:0000313" key="1">
    <source>
        <dbReference type="EMBL" id="SAK83885.1"/>
    </source>
</evidence>